<dbReference type="InterPro" id="IPR053178">
    <property type="entry name" value="Osmoadaptation_assoc"/>
</dbReference>
<dbReference type="Pfam" id="PF00172">
    <property type="entry name" value="Zn_clus"/>
    <property type="match status" value="1"/>
</dbReference>
<dbReference type="PROSITE" id="PS50048">
    <property type="entry name" value="ZN2_CY6_FUNGAL_2"/>
    <property type="match status" value="1"/>
</dbReference>
<reference evidence="7 8" key="1">
    <citation type="submission" date="2015-06" db="EMBL/GenBank/DDBJ databases">
        <title>Talaromyces atroroseus IBT 11181 draft genome.</title>
        <authorList>
            <person name="Rasmussen K.B."/>
            <person name="Rasmussen S."/>
            <person name="Petersen B."/>
            <person name="Sicheritz-Ponten T."/>
            <person name="Mortensen U.H."/>
            <person name="Thrane U."/>
        </authorList>
    </citation>
    <scope>NUCLEOTIDE SEQUENCE [LARGE SCALE GENOMIC DNA]</scope>
    <source>
        <strain evidence="7 8">IBT 11181</strain>
    </source>
</reference>
<evidence type="ECO:0000259" key="6">
    <source>
        <dbReference type="PROSITE" id="PS50048"/>
    </source>
</evidence>
<dbReference type="SMART" id="SM00066">
    <property type="entry name" value="GAL4"/>
    <property type="match status" value="1"/>
</dbReference>
<dbReference type="CDD" id="cd00067">
    <property type="entry name" value="GAL4"/>
    <property type="match status" value="1"/>
</dbReference>
<evidence type="ECO:0000313" key="7">
    <source>
        <dbReference type="EMBL" id="OKL57640.1"/>
    </source>
</evidence>
<dbReference type="PANTHER" id="PTHR38111:SF11">
    <property type="entry name" value="TRANSCRIPTION FACTOR DOMAIN-CONTAINING PROTEIN-RELATED"/>
    <property type="match status" value="1"/>
</dbReference>
<protein>
    <recommendedName>
        <fullName evidence="6">Zn(2)-C6 fungal-type domain-containing protein</fullName>
    </recommendedName>
</protein>
<evidence type="ECO:0000256" key="5">
    <source>
        <dbReference type="SAM" id="MobiDB-lite"/>
    </source>
</evidence>
<dbReference type="GeneID" id="31006737"/>
<gene>
    <name evidence="7" type="ORF">UA08_06981</name>
</gene>
<accession>A0A225ABH1</accession>
<sequence length="530" mass="60138">MEQELSSSSSSSSSTMSEKSAHRNKRGGIPYTSLGCATCKKRKIKCDLGKPECARCTKKGTPCPGYEKNRNFLHHMVVSRCASNGETRKRPVRQLVGYLKPLALPTGFNMNAEVRTQLFSTFMDTFFAPDTSSLSGDDDTWYLLMTRFPALASESDLLDRAVIALVSLFLGKKTGDVRLGRHGTEIYSSALNVMARMLQRGCPPTLDMLYVGIVFHTYETLSSNGNTFRNCLTHIQGATAILKHYDYNTHEDKVLIKAILNRQKWAVACFLTSTQYGPEVDWECLTLRFEEDPMDQLFEVIAECAILQRDLNSIVKLQTPLNMEEDPCEALLQRCYKLEKKLQIDWLNGPAAHKLSGRPSPCRRDRLSYEPSALPLDSDVDPYEFENLGTAKAYILFWIASAVTRRVIHRCEKLLLSREPNPTRMLFYAGEICRSMAYCLQPSTRMSTGHTVMFSIAQASKCYVDCGDKESFMWCQGIYPLISSRGFDIARHMSRAEWKFWNAFQNQLMPVSRLPLEPADEEYIDANYDI</sequence>
<dbReference type="GO" id="GO:0003677">
    <property type="term" value="F:DNA binding"/>
    <property type="evidence" value="ECO:0007669"/>
    <property type="project" value="UniProtKB-KW"/>
</dbReference>
<dbReference type="GO" id="GO:0008270">
    <property type="term" value="F:zinc ion binding"/>
    <property type="evidence" value="ECO:0007669"/>
    <property type="project" value="InterPro"/>
</dbReference>
<feature type="compositionally biased region" description="Low complexity" evidence="5">
    <location>
        <begin position="1"/>
        <end position="14"/>
    </location>
</feature>
<keyword evidence="1" id="KW-0805">Transcription regulation</keyword>
<keyword evidence="2" id="KW-0238">DNA-binding</keyword>
<proteinExistence type="predicted"/>
<dbReference type="RefSeq" id="XP_020117761.1">
    <property type="nucleotide sequence ID" value="XM_020261872.1"/>
</dbReference>
<feature type="region of interest" description="Disordered" evidence="5">
    <location>
        <begin position="1"/>
        <end position="26"/>
    </location>
</feature>
<evidence type="ECO:0000313" key="8">
    <source>
        <dbReference type="Proteomes" id="UP000214365"/>
    </source>
</evidence>
<dbReference type="PROSITE" id="PS00463">
    <property type="entry name" value="ZN2_CY6_FUNGAL_1"/>
    <property type="match status" value="1"/>
</dbReference>
<keyword evidence="8" id="KW-1185">Reference proteome</keyword>
<dbReference type="EMBL" id="LFMY01000011">
    <property type="protein sequence ID" value="OKL57640.1"/>
    <property type="molecule type" value="Genomic_DNA"/>
</dbReference>
<evidence type="ECO:0000256" key="4">
    <source>
        <dbReference type="ARBA" id="ARBA00023242"/>
    </source>
</evidence>
<keyword evidence="4" id="KW-0539">Nucleus</keyword>
<feature type="domain" description="Zn(2)-C6 fungal-type" evidence="6">
    <location>
        <begin position="35"/>
        <end position="63"/>
    </location>
</feature>
<dbReference type="Proteomes" id="UP000214365">
    <property type="component" value="Unassembled WGS sequence"/>
</dbReference>
<dbReference type="AlphaFoldDB" id="A0A225ABH1"/>
<dbReference type="Gene3D" id="4.10.240.10">
    <property type="entry name" value="Zn(2)-C6 fungal-type DNA-binding domain"/>
    <property type="match status" value="1"/>
</dbReference>
<evidence type="ECO:0000256" key="1">
    <source>
        <dbReference type="ARBA" id="ARBA00023015"/>
    </source>
</evidence>
<evidence type="ECO:0000256" key="3">
    <source>
        <dbReference type="ARBA" id="ARBA00023163"/>
    </source>
</evidence>
<dbReference type="STRING" id="1441469.A0A225ABH1"/>
<dbReference type="InterPro" id="IPR001138">
    <property type="entry name" value="Zn2Cys6_DnaBD"/>
</dbReference>
<dbReference type="OrthoDB" id="4491390at2759"/>
<dbReference type="InterPro" id="IPR036864">
    <property type="entry name" value="Zn2-C6_fun-type_DNA-bd_sf"/>
</dbReference>
<evidence type="ECO:0000256" key="2">
    <source>
        <dbReference type="ARBA" id="ARBA00023125"/>
    </source>
</evidence>
<organism evidence="7 8">
    <name type="scientific">Talaromyces atroroseus</name>
    <dbReference type="NCBI Taxonomy" id="1441469"/>
    <lineage>
        <taxon>Eukaryota</taxon>
        <taxon>Fungi</taxon>
        <taxon>Dikarya</taxon>
        <taxon>Ascomycota</taxon>
        <taxon>Pezizomycotina</taxon>
        <taxon>Eurotiomycetes</taxon>
        <taxon>Eurotiomycetidae</taxon>
        <taxon>Eurotiales</taxon>
        <taxon>Trichocomaceae</taxon>
        <taxon>Talaromyces</taxon>
        <taxon>Talaromyces sect. Trachyspermi</taxon>
    </lineage>
</organism>
<keyword evidence="3" id="KW-0804">Transcription</keyword>
<dbReference type="SUPFAM" id="SSF57701">
    <property type="entry name" value="Zn2/Cys6 DNA-binding domain"/>
    <property type="match status" value="1"/>
</dbReference>
<comment type="caution">
    <text evidence="7">The sequence shown here is derived from an EMBL/GenBank/DDBJ whole genome shotgun (WGS) entry which is preliminary data.</text>
</comment>
<dbReference type="GO" id="GO:0000981">
    <property type="term" value="F:DNA-binding transcription factor activity, RNA polymerase II-specific"/>
    <property type="evidence" value="ECO:0007669"/>
    <property type="project" value="InterPro"/>
</dbReference>
<dbReference type="PANTHER" id="PTHR38111">
    <property type="entry name" value="ZN(2)-C6 FUNGAL-TYPE DOMAIN-CONTAINING PROTEIN-RELATED"/>
    <property type="match status" value="1"/>
</dbReference>
<name>A0A225ABH1_TALAT</name>